<dbReference type="RefSeq" id="WP_367723730.1">
    <property type="nucleotide sequence ID" value="NZ_JBFOCI010000003.1"/>
</dbReference>
<proteinExistence type="predicted"/>
<protein>
    <recommendedName>
        <fullName evidence="3">DUF3828 domain-containing protein</fullName>
    </recommendedName>
</protein>
<dbReference type="Proteomes" id="UP001556196">
    <property type="component" value="Unassembled WGS sequence"/>
</dbReference>
<name>A0ABV3QZS8_9HYPH</name>
<gene>
    <name evidence="1" type="ORF">ABUE31_11425</name>
</gene>
<evidence type="ECO:0008006" key="3">
    <source>
        <dbReference type="Google" id="ProtNLM"/>
    </source>
</evidence>
<evidence type="ECO:0000313" key="1">
    <source>
        <dbReference type="EMBL" id="MEW9806594.1"/>
    </source>
</evidence>
<evidence type="ECO:0000313" key="2">
    <source>
        <dbReference type="Proteomes" id="UP001556196"/>
    </source>
</evidence>
<dbReference type="EMBL" id="JBFOCI010000003">
    <property type="protein sequence ID" value="MEW9806594.1"/>
    <property type="molecule type" value="Genomic_DNA"/>
</dbReference>
<organism evidence="1 2">
    <name type="scientific">Mesorhizobium marinum</name>
    <dbReference type="NCBI Taxonomy" id="3228790"/>
    <lineage>
        <taxon>Bacteria</taxon>
        <taxon>Pseudomonadati</taxon>
        <taxon>Pseudomonadota</taxon>
        <taxon>Alphaproteobacteria</taxon>
        <taxon>Hyphomicrobiales</taxon>
        <taxon>Phyllobacteriaceae</taxon>
        <taxon>Mesorhizobium</taxon>
    </lineage>
</organism>
<accession>A0ABV3QZS8</accession>
<reference evidence="1 2" key="1">
    <citation type="submission" date="2024-06" db="EMBL/GenBank/DDBJ databases">
        <authorList>
            <person name="Tuo L."/>
        </authorList>
    </citation>
    <scope>NUCLEOTIDE SEQUENCE [LARGE SCALE GENOMIC DNA]</scope>
    <source>
        <strain evidence="1 2">ZMM04-5</strain>
    </source>
</reference>
<sequence>MSTASAAAAEAPSDVVKRFYLQPGLELEQSSRSYFIDPARKVLIQNDAIRQGGEEGCLDPSLPFNDTNFDPAEVAGSLKLEELVSGTEATVVAKFMAEGEEQAVQWRLRQIGETWRISDMISMSKDWALSRFQCE</sequence>
<comment type="caution">
    <text evidence="1">The sequence shown here is derived from an EMBL/GenBank/DDBJ whole genome shotgun (WGS) entry which is preliminary data.</text>
</comment>
<keyword evidence="2" id="KW-1185">Reference proteome</keyword>